<protein>
    <submittedName>
        <fullName evidence="1">Uncharacterized protein</fullName>
    </submittedName>
</protein>
<name>A0ABV7QUT4_9PSEU</name>
<gene>
    <name evidence="1" type="ORF">ACFORO_41415</name>
</gene>
<comment type="caution">
    <text evidence="1">The sequence shown here is derived from an EMBL/GenBank/DDBJ whole genome shotgun (WGS) entry which is preliminary data.</text>
</comment>
<sequence>MLDRTTSDGPRWLFPGGLPGRPARDALCRALRKHLPVHLRRACSAALAALAAELPAAVLAAVLAKILDININTTNAWASYSQHDWTAYLTARAITTSDPRLSST</sequence>
<evidence type="ECO:0000313" key="2">
    <source>
        <dbReference type="Proteomes" id="UP001595764"/>
    </source>
</evidence>
<reference evidence="2" key="1">
    <citation type="journal article" date="2019" name="Int. J. Syst. Evol. Microbiol.">
        <title>The Global Catalogue of Microorganisms (GCM) 10K type strain sequencing project: providing services to taxonomists for standard genome sequencing and annotation.</title>
        <authorList>
            <consortium name="The Broad Institute Genomics Platform"/>
            <consortium name="The Broad Institute Genome Sequencing Center for Infectious Disease"/>
            <person name="Wu L."/>
            <person name="Ma J."/>
        </authorList>
    </citation>
    <scope>NUCLEOTIDE SEQUENCE [LARGE SCALE GENOMIC DNA]</scope>
    <source>
        <strain evidence="2">CGMCC 4.7682</strain>
    </source>
</reference>
<dbReference type="RefSeq" id="WP_377875859.1">
    <property type="nucleotide sequence ID" value="NZ_JBHMAY010000085.1"/>
</dbReference>
<accession>A0ABV7QUT4</accession>
<dbReference type="EMBL" id="JBHRWI010000069">
    <property type="protein sequence ID" value="MFC3516682.1"/>
    <property type="molecule type" value="Genomic_DNA"/>
</dbReference>
<evidence type="ECO:0000313" key="1">
    <source>
        <dbReference type="EMBL" id="MFC3516682.1"/>
    </source>
</evidence>
<proteinExistence type="predicted"/>
<organism evidence="1 2">
    <name type="scientific">Amycolatopsis halotolerans</name>
    <dbReference type="NCBI Taxonomy" id="330083"/>
    <lineage>
        <taxon>Bacteria</taxon>
        <taxon>Bacillati</taxon>
        <taxon>Actinomycetota</taxon>
        <taxon>Actinomycetes</taxon>
        <taxon>Pseudonocardiales</taxon>
        <taxon>Pseudonocardiaceae</taxon>
        <taxon>Amycolatopsis</taxon>
    </lineage>
</organism>
<dbReference type="Proteomes" id="UP001595764">
    <property type="component" value="Unassembled WGS sequence"/>
</dbReference>
<keyword evidence="2" id="KW-1185">Reference proteome</keyword>